<evidence type="ECO:0000313" key="2">
    <source>
        <dbReference type="Proteomes" id="UP000182719"/>
    </source>
</evidence>
<keyword evidence="2" id="KW-1185">Reference proteome</keyword>
<proteinExistence type="predicted"/>
<dbReference type="Gene3D" id="2.60.120.620">
    <property type="entry name" value="q2cbj1_9rhob like domain"/>
    <property type="match status" value="1"/>
</dbReference>
<sequence>MDSLVQLTDGALPGPLFRRLLKRVGALGTERLRTTYQTTFWYGFGPPANVVEEVILALRPAVVGRRRIAGVEWWLSRMHTTDVRVDFHQDRDERLALSTGRLVHPRLSSVFFLNRVRGGALALTRQPPEPDNPSLAPKDLSDLTLVAPRPNRFVLFDGTVTHGVLDANNQIPDGRLPGRTRQRRTIPLNWWSHRPTGVPTWAETGFYRALGV</sequence>
<dbReference type="AlphaFoldDB" id="A0A1H7HGR9"/>
<dbReference type="Proteomes" id="UP000182719">
    <property type="component" value="Unassembled WGS sequence"/>
</dbReference>
<evidence type="ECO:0008006" key="3">
    <source>
        <dbReference type="Google" id="ProtNLM"/>
    </source>
</evidence>
<name>A0A1H7HGR9_STIAU</name>
<dbReference type="OrthoDB" id="5502073at2"/>
<accession>A0A1H7HGR9</accession>
<evidence type="ECO:0000313" key="1">
    <source>
        <dbReference type="EMBL" id="SEK49606.1"/>
    </source>
</evidence>
<gene>
    <name evidence="1" type="ORF">SAMN05444354_101715</name>
</gene>
<dbReference type="EMBL" id="FOAP01000001">
    <property type="protein sequence ID" value="SEK49606.1"/>
    <property type="molecule type" value="Genomic_DNA"/>
</dbReference>
<organism evidence="1 2">
    <name type="scientific">Stigmatella aurantiaca</name>
    <dbReference type="NCBI Taxonomy" id="41"/>
    <lineage>
        <taxon>Bacteria</taxon>
        <taxon>Pseudomonadati</taxon>
        <taxon>Myxococcota</taxon>
        <taxon>Myxococcia</taxon>
        <taxon>Myxococcales</taxon>
        <taxon>Cystobacterineae</taxon>
        <taxon>Archangiaceae</taxon>
        <taxon>Stigmatella</taxon>
    </lineage>
</organism>
<protein>
    <recommendedName>
        <fullName evidence="3">Prolyl 4-hydroxylase alpha subunit Fe(2+) 2OG dioxygenase domain-containing protein</fullName>
    </recommendedName>
</protein>
<reference evidence="2" key="1">
    <citation type="submission" date="2016-10" db="EMBL/GenBank/DDBJ databases">
        <authorList>
            <person name="Varghese N."/>
            <person name="Submissions S."/>
        </authorList>
    </citation>
    <scope>NUCLEOTIDE SEQUENCE [LARGE SCALE GENOMIC DNA]</scope>
    <source>
        <strain evidence="2">DSM 17044</strain>
    </source>
</reference>
<dbReference type="RefSeq" id="WP_075004916.1">
    <property type="nucleotide sequence ID" value="NZ_FOAP01000001.1"/>
</dbReference>